<evidence type="ECO:0000313" key="2">
    <source>
        <dbReference type="Proteomes" id="UP000789396"/>
    </source>
</evidence>
<reference evidence="1" key="1">
    <citation type="submission" date="2021-06" db="EMBL/GenBank/DDBJ databases">
        <authorList>
            <person name="Kallberg Y."/>
            <person name="Tangrot J."/>
            <person name="Rosling A."/>
        </authorList>
    </citation>
    <scope>NUCLEOTIDE SEQUENCE</scope>
    <source>
        <strain evidence="1">IN212</strain>
    </source>
</reference>
<proteinExistence type="predicted"/>
<dbReference type="AlphaFoldDB" id="A0A9N9JTD9"/>
<dbReference type="EMBL" id="CAJVPZ010065316">
    <property type="protein sequence ID" value="CAG8795138.1"/>
    <property type="molecule type" value="Genomic_DNA"/>
</dbReference>
<comment type="caution">
    <text evidence="1">The sequence shown here is derived from an EMBL/GenBank/DDBJ whole genome shotgun (WGS) entry which is preliminary data.</text>
</comment>
<protein>
    <submittedName>
        <fullName evidence="1">13543_t:CDS:1</fullName>
    </submittedName>
</protein>
<accession>A0A9N9JTD9</accession>
<organism evidence="1 2">
    <name type="scientific">Racocetra fulgida</name>
    <dbReference type="NCBI Taxonomy" id="60492"/>
    <lineage>
        <taxon>Eukaryota</taxon>
        <taxon>Fungi</taxon>
        <taxon>Fungi incertae sedis</taxon>
        <taxon>Mucoromycota</taxon>
        <taxon>Glomeromycotina</taxon>
        <taxon>Glomeromycetes</taxon>
        <taxon>Diversisporales</taxon>
        <taxon>Gigasporaceae</taxon>
        <taxon>Racocetra</taxon>
    </lineage>
</organism>
<keyword evidence="2" id="KW-1185">Reference proteome</keyword>
<feature type="non-terminal residue" evidence="1">
    <location>
        <position position="1"/>
    </location>
</feature>
<dbReference type="OrthoDB" id="10310567at2759"/>
<sequence length="51" mass="5822">LYYIYGAHNLLTTCHLSANILLEMNTKSFNLLLKEARLGSQKEIEQLLALD</sequence>
<evidence type="ECO:0000313" key="1">
    <source>
        <dbReference type="EMBL" id="CAG8795138.1"/>
    </source>
</evidence>
<gene>
    <name evidence="1" type="ORF">RFULGI_LOCUS17146</name>
</gene>
<dbReference type="Proteomes" id="UP000789396">
    <property type="component" value="Unassembled WGS sequence"/>
</dbReference>
<name>A0A9N9JTD9_9GLOM</name>